<evidence type="ECO:0000313" key="3">
    <source>
        <dbReference type="EMBL" id="RXN83932.1"/>
    </source>
</evidence>
<name>A0A4Q1HEP1_9BURK</name>
<evidence type="ECO:0000256" key="1">
    <source>
        <dbReference type="ARBA" id="ARBA00022729"/>
    </source>
</evidence>
<organism evidence="3 4">
    <name type="scientific">Achromobacter aloeverae</name>
    <dbReference type="NCBI Taxonomy" id="1750518"/>
    <lineage>
        <taxon>Bacteria</taxon>
        <taxon>Pseudomonadati</taxon>
        <taxon>Pseudomonadota</taxon>
        <taxon>Betaproteobacteria</taxon>
        <taxon>Burkholderiales</taxon>
        <taxon>Alcaligenaceae</taxon>
        <taxon>Achromobacter</taxon>
    </lineage>
</organism>
<keyword evidence="4" id="KW-1185">Reference proteome</keyword>
<sequence length="314" mass="35250">MKDVIKDPLSVAPIKPAHNVPVLMYHHITPAGGMINTTPANFESQIAWLARNGYTSLTAERFAGHLAGRPVPDKSVLITFDDGYLDNWVYAHPVLQRYGMHAVLFVITGWIGDGPARPYEGLDGMPAASLPAAPDHDACKKLIEAGRHDDVMLRWSEIEAMRAAGSFEFHSHTHTHTRWDQVCGPDTASKRAHVAKELADSRATLQARLGEASDHLCWPQGYFDDDYLQEGRTAGFRHFYTTDPFGQNVAAGTPGAAGPEHIYRFAVRNQPGAWLARRLWWAAHPFWGPRYNAWKSWKRSWKKGLRARLRGRRP</sequence>
<dbReference type="Gene3D" id="3.20.20.370">
    <property type="entry name" value="Glycoside hydrolase/deacetylase"/>
    <property type="match status" value="1"/>
</dbReference>
<dbReference type="SUPFAM" id="SSF88713">
    <property type="entry name" value="Glycoside hydrolase/deacetylase"/>
    <property type="match status" value="1"/>
</dbReference>
<gene>
    <name evidence="3" type="ORF">C7R54_27170</name>
</gene>
<keyword evidence="1" id="KW-0732">Signal</keyword>
<reference evidence="3 4" key="1">
    <citation type="journal article" date="2017" name="Int. J. Syst. Evol. Microbiol.">
        <title>Achromobacter aloeverae sp. nov., isolated from the root of Aloe vera (L.) Burm.f.</title>
        <authorList>
            <person name="Kuncharoen N."/>
            <person name="Muramatsu Y."/>
            <person name="Shibata C."/>
            <person name="Kamakura Y."/>
            <person name="Nakagawa Y."/>
            <person name="Tanasupawat S."/>
        </authorList>
    </citation>
    <scope>NUCLEOTIDE SEQUENCE [LARGE SCALE GENOMIC DNA]</scope>
    <source>
        <strain evidence="3 4">AVA-1</strain>
    </source>
</reference>
<dbReference type="GO" id="GO:0005975">
    <property type="term" value="P:carbohydrate metabolic process"/>
    <property type="evidence" value="ECO:0007669"/>
    <property type="project" value="InterPro"/>
</dbReference>
<dbReference type="EMBL" id="PYAL01000009">
    <property type="protein sequence ID" value="RXN83932.1"/>
    <property type="molecule type" value="Genomic_DNA"/>
</dbReference>
<dbReference type="Pfam" id="PF01522">
    <property type="entry name" value="Polysacc_deac_1"/>
    <property type="match status" value="1"/>
</dbReference>
<accession>A0A4Q1HEP1</accession>
<dbReference type="GO" id="GO:0016810">
    <property type="term" value="F:hydrolase activity, acting on carbon-nitrogen (but not peptide) bonds"/>
    <property type="evidence" value="ECO:0007669"/>
    <property type="project" value="InterPro"/>
</dbReference>
<dbReference type="PROSITE" id="PS51677">
    <property type="entry name" value="NODB"/>
    <property type="match status" value="1"/>
</dbReference>
<dbReference type="InterPro" id="IPR002509">
    <property type="entry name" value="NODB_dom"/>
</dbReference>
<evidence type="ECO:0000313" key="4">
    <source>
        <dbReference type="Proteomes" id="UP000290849"/>
    </source>
</evidence>
<dbReference type="PANTHER" id="PTHR34216">
    <property type="match status" value="1"/>
</dbReference>
<feature type="domain" description="NodB homology" evidence="2">
    <location>
        <begin position="74"/>
        <end position="314"/>
    </location>
</feature>
<dbReference type="Proteomes" id="UP000290849">
    <property type="component" value="Unassembled WGS sequence"/>
</dbReference>
<dbReference type="AlphaFoldDB" id="A0A4Q1HEP1"/>
<protein>
    <recommendedName>
        <fullName evidence="2">NodB homology domain-containing protein</fullName>
    </recommendedName>
</protein>
<dbReference type="InterPro" id="IPR011330">
    <property type="entry name" value="Glyco_hydro/deAcase_b/a-brl"/>
</dbReference>
<evidence type="ECO:0000259" key="2">
    <source>
        <dbReference type="PROSITE" id="PS51677"/>
    </source>
</evidence>
<dbReference type="InterPro" id="IPR051398">
    <property type="entry name" value="Polysacch_Deacetylase"/>
</dbReference>
<dbReference type="CDD" id="cd10969">
    <property type="entry name" value="CE4_Ecf1_like_5s"/>
    <property type="match status" value="1"/>
</dbReference>
<comment type="caution">
    <text evidence="3">The sequence shown here is derived from an EMBL/GenBank/DDBJ whole genome shotgun (WGS) entry which is preliminary data.</text>
</comment>
<proteinExistence type="predicted"/>
<dbReference type="OrthoDB" id="9814639at2"/>
<dbReference type="PANTHER" id="PTHR34216:SF13">
    <property type="entry name" value="XYLANASE_CHITIN DEACETYLASE"/>
    <property type="match status" value="1"/>
</dbReference>